<name>A0A5C3QB78_9AGAR</name>
<sequence length="157" mass="18959">MEILRVHTRTRCYSIHCCCYSTPAPYPSTQPLWKQRLGGRDRPSRNRRVERGNCRRRFRSTGHHRLRRRAHRHLRSKIRRYRAQTKKKRRRERSSGCKAYSSHCTNSGCTLCKNCERPRIHLRRRRQRLPSRHCSTHRCRGGKRRPGMLARAMESRD</sequence>
<evidence type="ECO:0000256" key="1">
    <source>
        <dbReference type="SAM" id="MobiDB-lite"/>
    </source>
</evidence>
<dbReference type="Proteomes" id="UP000305067">
    <property type="component" value="Unassembled WGS sequence"/>
</dbReference>
<feature type="region of interest" description="Disordered" evidence="1">
    <location>
        <begin position="126"/>
        <end position="157"/>
    </location>
</feature>
<gene>
    <name evidence="2" type="ORF">BDV98DRAFT_574461</name>
</gene>
<dbReference type="EMBL" id="ML178847">
    <property type="protein sequence ID" value="TFK97428.1"/>
    <property type="molecule type" value="Genomic_DNA"/>
</dbReference>
<organism evidence="2 3">
    <name type="scientific">Pterulicium gracile</name>
    <dbReference type="NCBI Taxonomy" id="1884261"/>
    <lineage>
        <taxon>Eukaryota</taxon>
        <taxon>Fungi</taxon>
        <taxon>Dikarya</taxon>
        <taxon>Basidiomycota</taxon>
        <taxon>Agaricomycotina</taxon>
        <taxon>Agaricomycetes</taxon>
        <taxon>Agaricomycetidae</taxon>
        <taxon>Agaricales</taxon>
        <taxon>Pleurotineae</taxon>
        <taxon>Pterulaceae</taxon>
        <taxon>Pterulicium</taxon>
    </lineage>
</organism>
<proteinExistence type="predicted"/>
<protein>
    <submittedName>
        <fullName evidence="2">Uncharacterized protein</fullName>
    </submittedName>
</protein>
<evidence type="ECO:0000313" key="3">
    <source>
        <dbReference type="Proteomes" id="UP000305067"/>
    </source>
</evidence>
<accession>A0A5C3QB78</accession>
<evidence type="ECO:0000313" key="2">
    <source>
        <dbReference type="EMBL" id="TFK97428.1"/>
    </source>
</evidence>
<feature type="compositionally biased region" description="Basic residues" evidence="1">
    <location>
        <begin position="126"/>
        <end position="146"/>
    </location>
</feature>
<keyword evidence="3" id="KW-1185">Reference proteome</keyword>
<reference evidence="2 3" key="1">
    <citation type="journal article" date="2019" name="Nat. Ecol. Evol.">
        <title>Megaphylogeny resolves global patterns of mushroom evolution.</title>
        <authorList>
            <person name="Varga T."/>
            <person name="Krizsan K."/>
            <person name="Foldi C."/>
            <person name="Dima B."/>
            <person name="Sanchez-Garcia M."/>
            <person name="Sanchez-Ramirez S."/>
            <person name="Szollosi G.J."/>
            <person name="Szarkandi J.G."/>
            <person name="Papp V."/>
            <person name="Albert L."/>
            <person name="Andreopoulos W."/>
            <person name="Angelini C."/>
            <person name="Antonin V."/>
            <person name="Barry K.W."/>
            <person name="Bougher N.L."/>
            <person name="Buchanan P."/>
            <person name="Buyck B."/>
            <person name="Bense V."/>
            <person name="Catcheside P."/>
            <person name="Chovatia M."/>
            <person name="Cooper J."/>
            <person name="Damon W."/>
            <person name="Desjardin D."/>
            <person name="Finy P."/>
            <person name="Geml J."/>
            <person name="Haridas S."/>
            <person name="Hughes K."/>
            <person name="Justo A."/>
            <person name="Karasinski D."/>
            <person name="Kautmanova I."/>
            <person name="Kiss B."/>
            <person name="Kocsube S."/>
            <person name="Kotiranta H."/>
            <person name="LaButti K.M."/>
            <person name="Lechner B.E."/>
            <person name="Liimatainen K."/>
            <person name="Lipzen A."/>
            <person name="Lukacs Z."/>
            <person name="Mihaltcheva S."/>
            <person name="Morgado L.N."/>
            <person name="Niskanen T."/>
            <person name="Noordeloos M.E."/>
            <person name="Ohm R.A."/>
            <person name="Ortiz-Santana B."/>
            <person name="Ovrebo C."/>
            <person name="Racz N."/>
            <person name="Riley R."/>
            <person name="Savchenko A."/>
            <person name="Shiryaev A."/>
            <person name="Soop K."/>
            <person name="Spirin V."/>
            <person name="Szebenyi C."/>
            <person name="Tomsovsky M."/>
            <person name="Tulloss R.E."/>
            <person name="Uehling J."/>
            <person name="Grigoriev I.V."/>
            <person name="Vagvolgyi C."/>
            <person name="Papp T."/>
            <person name="Martin F.M."/>
            <person name="Miettinen O."/>
            <person name="Hibbett D.S."/>
            <person name="Nagy L.G."/>
        </authorList>
    </citation>
    <scope>NUCLEOTIDE SEQUENCE [LARGE SCALE GENOMIC DNA]</scope>
    <source>
        <strain evidence="2 3">CBS 309.79</strain>
    </source>
</reference>
<dbReference type="AlphaFoldDB" id="A0A5C3QB78"/>